<proteinExistence type="predicted"/>
<dbReference type="Proteomes" id="UP000305267">
    <property type="component" value="Unassembled WGS sequence"/>
</dbReference>
<dbReference type="RefSeq" id="WP_139038946.1">
    <property type="nucleotide sequence ID" value="NZ_VDDA01000019.1"/>
</dbReference>
<comment type="caution">
    <text evidence="1">The sequence shown here is derived from an EMBL/GenBank/DDBJ whole genome shotgun (WGS) entry which is preliminary data.</text>
</comment>
<accession>A0A5C4LBN5</accession>
<sequence>MSSSDETRIAHAVAREFAAIINVDVVGADGLHLQHEDGQSGMIAADDLLEGRLRVVDRRAGEVSEYEHLEALVRAGWSSVA</sequence>
<name>A0A5C4LBN5_9HYPH</name>
<reference evidence="1 2" key="1">
    <citation type="submission" date="2019-06" db="EMBL/GenBank/DDBJ databases">
        <title>Genome of Methylobacterium sp. 17Sr1-39.</title>
        <authorList>
            <person name="Seo T."/>
        </authorList>
    </citation>
    <scope>NUCLEOTIDE SEQUENCE [LARGE SCALE GENOMIC DNA]</scope>
    <source>
        <strain evidence="1 2">17Sr1-39</strain>
    </source>
</reference>
<gene>
    <name evidence="1" type="ORF">FF100_27445</name>
</gene>
<dbReference type="AlphaFoldDB" id="A0A5C4LBN5"/>
<protein>
    <submittedName>
        <fullName evidence="1">Uncharacterized protein</fullName>
    </submittedName>
</protein>
<organism evidence="1 2">
    <name type="scientific">Methylobacterium terricola</name>
    <dbReference type="NCBI Taxonomy" id="2583531"/>
    <lineage>
        <taxon>Bacteria</taxon>
        <taxon>Pseudomonadati</taxon>
        <taxon>Pseudomonadota</taxon>
        <taxon>Alphaproteobacteria</taxon>
        <taxon>Hyphomicrobiales</taxon>
        <taxon>Methylobacteriaceae</taxon>
        <taxon>Methylobacterium</taxon>
    </lineage>
</organism>
<evidence type="ECO:0000313" key="2">
    <source>
        <dbReference type="Proteomes" id="UP000305267"/>
    </source>
</evidence>
<evidence type="ECO:0000313" key="1">
    <source>
        <dbReference type="EMBL" id="TNC09042.1"/>
    </source>
</evidence>
<keyword evidence="2" id="KW-1185">Reference proteome</keyword>
<dbReference type="EMBL" id="VDDA01000019">
    <property type="protein sequence ID" value="TNC09042.1"/>
    <property type="molecule type" value="Genomic_DNA"/>
</dbReference>